<proteinExistence type="predicted"/>
<keyword evidence="5" id="KW-1185">Reference proteome</keyword>
<dbReference type="OrthoDB" id="271837at2759"/>
<evidence type="ECO:0000256" key="3">
    <source>
        <dbReference type="SAM" id="SignalP"/>
    </source>
</evidence>
<sequence length="321" mass="35982">MSTLSAVRAAAALLLVALQLSAFTANAYSVRYSTKLAPEGYMSFGLPGFCAAGDRGHTMMPKLKSYQTSAYAVMKESGFKSAPIGGESRQSACLDENCNWQFSHGLYFQNQLTFFFGVFYDTVGLRGGPAEGVYNNFASGQPVWWGNVSYWGSRQPYMQRNGTWANTNVVTYFTQWVCEYYEYHKSDAAIFPTYPDGDVIVPSSSMYYHCGKLVERDSQGRWIYQRCNEPLAWWAALTIAVLIFIAVVSTVIVVCCCCFYCDRYKERREGDTKLGTVADNPAQVPTQTELGLSRHSSVFHPGRSNGYSCEDDADEYRSYEE</sequence>
<organism evidence="4 5">
    <name type="scientific">Leptomonas seymouri</name>
    <dbReference type="NCBI Taxonomy" id="5684"/>
    <lineage>
        <taxon>Eukaryota</taxon>
        <taxon>Discoba</taxon>
        <taxon>Euglenozoa</taxon>
        <taxon>Kinetoplastea</taxon>
        <taxon>Metakinetoplastina</taxon>
        <taxon>Trypanosomatida</taxon>
        <taxon>Trypanosomatidae</taxon>
        <taxon>Leishmaniinae</taxon>
        <taxon>Leptomonas</taxon>
    </lineage>
</organism>
<keyword evidence="2" id="KW-1133">Transmembrane helix</keyword>
<gene>
    <name evidence="4" type="ORF">ABL78_5999</name>
</gene>
<name>A0A0N0P471_LEPSE</name>
<keyword evidence="2" id="KW-0812">Transmembrane</keyword>
<dbReference type="OMA" id="TQWVCEY"/>
<dbReference type="Proteomes" id="UP000038009">
    <property type="component" value="Unassembled WGS sequence"/>
</dbReference>
<evidence type="ECO:0000313" key="4">
    <source>
        <dbReference type="EMBL" id="KPI84956.1"/>
    </source>
</evidence>
<protein>
    <submittedName>
        <fullName evidence="4">Uncharacterized protein</fullName>
    </submittedName>
</protein>
<feature type="transmembrane region" description="Helical" evidence="2">
    <location>
        <begin position="231"/>
        <end position="261"/>
    </location>
</feature>
<evidence type="ECO:0000256" key="2">
    <source>
        <dbReference type="SAM" id="Phobius"/>
    </source>
</evidence>
<feature type="chain" id="PRO_5005857209" evidence="3">
    <location>
        <begin position="28"/>
        <end position="321"/>
    </location>
</feature>
<dbReference type="VEuPathDB" id="TriTrypDB:Lsey_0219_0120"/>
<evidence type="ECO:0000256" key="1">
    <source>
        <dbReference type="SAM" id="MobiDB-lite"/>
    </source>
</evidence>
<evidence type="ECO:0000313" key="5">
    <source>
        <dbReference type="Proteomes" id="UP000038009"/>
    </source>
</evidence>
<feature type="signal peptide" evidence="3">
    <location>
        <begin position="1"/>
        <end position="27"/>
    </location>
</feature>
<accession>A0A0N0P471</accession>
<reference evidence="4 5" key="1">
    <citation type="journal article" date="2015" name="PLoS Pathog.">
        <title>Leptomonas seymouri: Adaptations to the Dixenous Life Cycle Analyzed by Genome Sequencing, Transcriptome Profiling and Co-infection with Leishmania donovani.</title>
        <authorList>
            <person name="Kraeva N."/>
            <person name="Butenko A."/>
            <person name="Hlavacova J."/>
            <person name="Kostygov A."/>
            <person name="Myskova J."/>
            <person name="Grybchuk D."/>
            <person name="Lestinova T."/>
            <person name="Votypka J."/>
            <person name="Volf P."/>
            <person name="Opperdoes F."/>
            <person name="Flegontov P."/>
            <person name="Lukes J."/>
            <person name="Yurchenko V."/>
        </authorList>
    </citation>
    <scope>NUCLEOTIDE SEQUENCE [LARGE SCALE GENOMIC DNA]</scope>
    <source>
        <strain evidence="4 5">ATCC 30220</strain>
    </source>
</reference>
<dbReference type="EMBL" id="LJSK01000219">
    <property type="protein sequence ID" value="KPI84956.1"/>
    <property type="molecule type" value="Genomic_DNA"/>
</dbReference>
<dbReference type="AlphaFoldDB" id="A0A0N0P471"/>
<comment type="caution">
    <text evidence="4">The sequence shown here is derived from an EMBL/GenBank/DDBJ whole genome shotgun (WGS) entry which is preliminary data.</text>
</comment>
<feature type="region of interest" description="Disordered" evidence="1">
    <location>
        <begin position="296"/>
        <end position="321"/>
    </location>
</feature>
<keyword evidence="2" id="KW-0472">Membrane</keyword>
<keyword evidence="3" id="KW-0732">Signal</keyword>